<organism evidence="2 3">
    <name type="scientific">Amycolatopsis pretoriensis</name>
    <dbReference type="NCBI Taxonomy" id="218821"/>
    <lineage>
        <taxon>Bacteria</taxon>
        <taxon>Bacillati</taxon>
        <taxon>Actinomycetota</taxon>
        <taxon>Actinomycetes</taxon>
        <taxon>Pseudonocardiales</taxon>
        <taxon>Pseudonocardiaceae</taxon>
        <taxon>Amycolatopsis</taxon>
    </lineage>
</organism>
<protein>
    <submittedName>
        <fullName evidence="2">Uncharacterized protein</fullName>
    </submittedName>
</protein>
<keyword evidence="3" id="KW-1185">Reference proteome</keyword>
<evidence type="ECO:0000256" key="1">
    <source>
        <dbReference type="SAM" id="SignalP"/>
    </source>
</evidence>
<evidence type="ECO:0000313" key="2">
    <source>
        <dbReference type="EMBL" id="SEF21352.1"/>
    </source>
</evidence>
<name>A0A1H5Q5G8_9PSEU</name>
<dbReference type="STRING" id="218821.SAMN05421837_101826"/>
<evidence type="ECO:0000313" key="3">
    <source>
        <dbReference type="Proteomes" id="UP000198878"/>
    </source>
</evidence>
<dbReference type="Proteomes" id="UP000198878">
    <property type="component" value="Unassembled WGS sequence"/>
</dbReference>
<feature type="signal peptide" evidence="1">
    <location>
        <begin position="1"/>
        <end position="28"/>
    </location>
</feature>
<feature type="chain" id="PRO_5039604564" evidence="1">
    <location>
        <begin position="29"/>
        <end position="71"/>
    </location>
</feature>
<dbReference type="AlphaFoldDB" id="A0A1H5Q5G8"/>
<dbReference type="RefSeq" id="WP_244180032.1">
    <property type="nucleotide sequence ID" value="NZ_FNUJ01000001.1"/>
</dbReference>
<gene>
    <name evidence="2" type="ORF">SAMN05421837_101826</name>
</gene>
<accession>A0A1H5Q5G8</accession>
<proteinExistence type="predicted"/>
<dbReference type="EMBL" id="FNUJ01000001">
    <property type="protein sequence ID" value="SEF21352.1"/>
    <property type="molecule type" value="Genomic_DNA"/>
</dbReference>
<sequence length="71" mass="6808">MSPISRVLRVAVVAALALSAAVGTGATAAGAASWPNPSTSVPVGATIKVTSGTYDGGLKRFYGTGDLGTGG</sequence>
<keyword evidence="1" id="KW-0732">Signal</keyword>
<reference evidence="3" key="1">
    <citation type="submission" date="2016-10" db="EMBL/GenBank/DDBJ databases">
        <authorList>
            <person name="Varghese N."/>
            <person name="Submissions S."/>
        </authorList>
    </citation>
    <scope>NUCLEOTIDE SEQUENCE [LARGE SCALE GENOMIC DNA]</scope>
    <source>
        <strain evidence="3">DSM 44654</strain>
    </source>
</reference>